<evidence type="ECO:0000313" key="3">
    <source>
        <dbReference type="Proteomes" id="UP000679126"/>
    </source>
</evidence>
<protein>
    <submittedName>
        <fullName evidence="2">DUF5017 domain-containing protein</fullName>
    </submittedName>
</protein>
<sequence length="305" mass="33451">MKNIIRILLPALLLQACSKEIDTETPALDVRMEHSTIKAGEAVNFLINSDANVLSFYSGEVLKDYEYRAGRVVKLDSIRLSFSTSLNYGTQKDQFAVFISNDFNGDYTADGINAATWQNITSLYKLAPGNSNTAIPAGVRNITEYAVDGKPLYIGYRFIVKPQTANGGSKLWTMSAFSVTGHSILGSQPLADHKSAGWRVILQGLHDPGRGAIIQAAQLAFYGNNLNYKDELQEDWVISKALETGATDMGPDWGTGIKTLPDPPLTSYQYAYEKPGKYIATFIGKNVNSHSEKQVIKQVEVTVTP</sequence>
<organism evidence="2 3">
    <name type="scientific">Chitinophaga chungangae</name>
    <dbReference type="NCBI Taxonomy" id="2821488"/>
    <lineage>
        <taxon>Bacteria</taxon>
        <taxon>Pseudomonadati</taxon>
        <taxon>Bacteroidota</taxon>
        <taxon>Chitinophagia</taxon>
        <taxon>Chitinophagales</taxon>
        <taxon>Chitinophagaceae</taxon>
        <taxon>Chitinophaga</taxon>
    </lineage>
</organism>
<feature type="domain" description="DUF5017" evidence="1">
    <location>
        <begin position="16"/>
        <end position="187"/>
    </location>
</feature>
<evidence type="ECO:0000259" key="1">
    <source>
        <dbReference type="Pfam" id="PF16409"/>
    </source>
</evidence>
<dbReference type="Proteomes" id="UP000679126">
    <property type="component" value="Unassembled WGS sequence"/>
</dbReference>
<accession>A0ABS3YHJ0</accession>
<dbReference type="EMBL" id="JAGHKP010000003">
    <property type="protein sequence ID" value="MBO9154158.1"/>
    <property type="molecule type" value="Genomic_DNA"/>
</dbReference>
<evidence type="ECO:0000313" key="2">
    <source>
        <dbReference type="EMBL" id="MBO9154158.1"/>
    </source>
</evidence>
<keyword evidence="3" id="KW-1185">Reference proteome</keyword>
<gene>
    <name evidence="2" type="ORF">J7I43_18170</name>
</gene>
<dbReference type="Pfam" id="PF16409">
    <property type="entry name" value="DUF5017"/>
    <property type="match status" value="1"/>
</dbReference>
<reference evidence="3" key="1">
    <citation type="submission" date="2021-03" db="EMBL/GenBank/DDBJ databases">
        <title>Assistant Professor.</title>
        <authorList>
            <person name="Huq M.A."/>
        </authorList>
    </citation>
    <scope>NUCLEOTIDE SEQUENCE [LARGE SCALE GENOMIC DNA]</scope>
    <source>
        <strain evidence="3">MAH-28</strain>
    </source>
</reference>
<comment type="caution">
    <text evidence="2">The sequence shown here is derived from an EMBL/GenBank/DDBJ whole genome shotgun (WGS) entry which is preliminary data.</text>
</comment>
<proteinExistence type="predicted"/>
<name>A0ABS3YHJ0_9BACT</name>
<dbReference type="PROSITE" id="PS51257">
    <property type="entry name" value="PROKAR_LIPOPROTEIN"/>
    <property type="match status" value="1"/>
</dbReference>
<dbReference type="InterPro" id="IPR032185">
    <property type="entry name" value="DUF5017"/>
</dbReference>
<dbReference type="RefSeq" id="WP_209147277.1">
    <property type="nucleotide sequence ID" value="NZ_JAGHKP010000003.1"/>
</dbReference>